<feature type="signal peptide" evidence="1">
    <location>
        <begin position="1"/>
        <end position="17"/>
    </location>
</feature>
<gene>
    <name evidence="2" type="ORF">GPUH_LOCUS26126</name>
</gene>
<dbReference type="OrthoDB" id="5862752at2759"/>
<evidence type="ECO:0000313" key="4">
    <source>
        <dbReference type="WBParaSite" id="GPUH_0002615801-mRNA-1"/>
    </source>
</evidence>
<organism evidence="4">
    <name type="scientific">Gongylonema pulchrum</name>
    <dbReference type="NCBI Taxonomy" id="637853"/>
    <lineage>
        <taxon>Eukaryota</taxon>
        <taxon>Metazoa</taxon>
        <taxon>Ecdysozoa</taxon>
        <taxon>Nematoda</taxon>
        <taxon>Chromadorea</taxon>
        <taxon>Rhabditida</taxon>
        <taxon>Spirurina</taxon>
        <taxon>Spiruromorpha</taxon>
        <taxon>Spiruroidea</taxon>
        <taxon>Gongylonematidae</taxon>
        <taxon>Gongylonema</taxon>
    </lineage>
</organism>
<keyword evidence="1" id="KW-0732">Signal</keyword>
<keyword evidence="3" id="KW-1185">Reference proteome</keyword>
<evidence type="ECO:0000313" key="3">
    <source>
        <dbReference type="Proteomes" id="UP000271098"/>
    </source>
</evidence>
<evidence type="ECO:0000313" key="2">
    <source>
        <dbReference type="EMBL" id="VDN45132.1"/>
    </source>
</evidence>
<sequence length="80" mass="9121">MLMISLLGLGCLLIVISKQRRSISMLRKRSPVQPPTHATAYLFAEQLTKSDKKADDRYSIPWDQKCSLHPCWMFNGNARG</sequence>
<name>A0A183EYT7_9BILA</name>
<reference evidence="2 3" key="2">
    <citation type="submission" date="2018-11" db="EMBL/GenBank/DDBJ databases">
        <authorList>
            <consortium name="Pathogen Informatics"/>
        </authorList>
    </citation>
    <scope>NUCLEOTIDE SEQUENCE [LARGE SCALE GENOMIC DNA]</scope>
</reference>
<evidence type="ECO:0000256" key="1">
    <source>
        <dbReference type="SAM" id="SignalP"/>
    </source>
</evidence>
<feature type="chain" id="PRO_5043139314" evidence="1">
    <location>
        <begin position="18"/>
        <end position="80"/>
    </location>
</feature>
<dbReference type="AlphaFoldDB" id="A0A183EYT7"/>
<reference evidence="4" key="1">
    <citation type="submission" date="2016-06" db="UniProtKB">
        <authorList>
            <consortium name="WormBaseParasite"/>
        </authorList>
    </citation>
    <scope>IDENTIFICATION</scope>
</reference>
<dbReference type="EMBL" id="UYRT01108751">
    <property type="protein sequence ID" value="VDN45132.1"/>
    <property type="molecule type" value="Genomic_DNA"/>
</dbReference>
<dbReference type="Proteomes" id="UP000271098">
    <property type="component" value="Unassembled WGS sequence"/>
</dbReference>
<protein>
    <submittedName>
        <fullName evidence="4">Secreted protein</fullName>
    </submittedName>
</protein>
<proteinExistence type="predicted"/>
<dbReference type="WBParaSite" id="GPUH_0002615801-mRNA-1">
    <property type="protein sequence ID" value="GPUH_0002615801-mRNA-1"/>
    <property type="gene ID" value="GPUH_0002615801"/>
</dbReference>
<accession>A0A183EYT7</accession>